<evidence type="ECO:0000256" key="7">
    <source>
        <dbReference type="ARBA" id="ARBA00029447"/>
    </source>
</evidence>
<dbReference type="Pfam" id="PF00015">
    <property type="entry name" value="MCPsignal"/>
    <property type="match status" value="1"/>
</dbReference>
<keyword evidence="14" id="KW-1185">Reference proteome</keyword>
<evidence type="ECO:0000256" key="4">
    <source>
        <dbReference type="ARBA" id="ARBA00022692"/>
    </source>
</evidence>
<evidence type="ECO:0000256" key="10">
    <source>
        <dbReference type="SAM" id="Phobius"/>
    </source>
</evidence>
<evidence type="ECO:0000256" key="1">
    <source>
        <dbReference type="ARBA" id="ARBA00004651"/>
    </source>
</evidence>
<proteinExistence type="inferred from homology"/>
<dbReference type="CDD" id="cd12912">
    <property type="entry name" value="PDC2_MCP_like"/>
    <property type="match status" value="1"/>
</dbReference>
<feature type="compositionally biased region" description="Basic and acidic residues" evidence="9">
    <location>
        <begin position="670"/>
        <end position="690"/>
    </location>
</feature>
<dbReference type="InterPro" id="IPR051310">
    <property type="entry name" value="MCP_chemotaxis"/>
</dbReference>
<dbReference type="RefSeq" id="WP_022636485.1">
    <property type="nucleotide sequence ID" value="NZ_ASJR01000007.1"/>
</dbReference>
<feature type="compositionally biased region" description="Basic and acidic residues" evidence="9">
    <location>
        <begin position="697"/>
        <end position="716"/>
    </location>
</feature>
<name>U7DC65_9BACT</name>
<dbReference type="InterPro" id="IPR029151">
    <property type="entry name" value="Sensor-like_sf"/>
</dbReference>
<dbReference type="Pfam" id="PF02743">
    <property type="entry name" value="dCache_1"/>
    <property type="match status" value="1"/>
</dbReference>
<dbReference type="PROSITE" id="PS50111">
    <property type="entry name" value="CHEMOTAXIS_TRANSDUC_2"/>
    <property type="match status" value="1"/>
</dbReference>
<dbReference type="InterPro" id="IPR003660">
    <property type="entry name" value="HAMP_dom"/>
</dbReference>
<dbReference type="PANTHER" id="PTHR43531">
    <property type="entry name" value="PROTEIN ICFG"/>
    <property type="match status" value="1"/>
</dbReference>
<dbReference type="GO" id="GO:0005886">
    <property type="term" value="C:plasma membrane"/>
    <property type="evidence" value="ECO:0007669"/>
    <property type="project" value="UniProtKB-SubCell"/>
</dbReference>
<evidence type="ECO:0000259" key="11">
    <source>
        <dbReference type="PROSITE" id="PS50111"/>
    </source>
</evidence>
<dbReference type="SMART" id="SM00304">
    <property type="entry name" value="HAMP"/>
    <property type="match status" value="1"/>
</dbReference>
<dbReference type="Pfam" id="PF00672">
    <property type="entry name" value="HAMP"/>
    <property type="match status" value="1"/>
</dbReference>
<comment type="similarity">
    <text evidence="7">Belongs to the methyl-accepting chemotaxis (MCP) protein family.</text>
</comment>
<dbReference type="Gene3D" id="1.10.8.500">
    <property type="entry name" value="HAMP domain in histidine kinase"/>
    <property type="match status" value="1"/>
</dbReference>
<organism evidence="13 14">
    <name type="scientific">Chitinivibrio alkaliphilus ACht1</name>
    <dbReference type="NCBI Taxonomy" id="1313304"/>
    <lineage>
        <taxon>Bacteria</taxon>
        <taxon>Pseudomonadati</taxon>
        <taxon>Fibrobacterota</taxon>
        <taxon>Chitinivibrionia</taxon>
        <taxon>Chitinivibrionales</taxon>
        <taxon>Chitinivibrionaceae</taxon>
        <taxon>Chitinivibrio</taxon>
    </lineage>
</organism>
<evidence type="ECO:0000259" key="12">
    <source>
        <dbReference type="PROSITE" id="PS50885"/>
    </source>
</evidence>
<feature type="compositionally biased region" description="Polar residues" evidence="9">
    <location>
        <begin position="435"/>
        <end position="445"/>
    </location>
</feature>
<feature type="transmembrane region" description="Helical" evidence="10">
    <location>
        <begin position="6"/>
        <end position="32"/>
    </location>
</feature>
<dbReference type="CDD" id="cd06225">
    <property type="entry name" value="HAMP"/>
    <property type="match status" value="1"/>
</dbReference>
<dbReference type="Gene3D" id="1.10.287.950">
    <property type="entry name" value="Methyl-accepting chemotaxis protein"/>
    <property type="match status" value="1"/>
</dbReference>
<accession>U7DC65</accession>
<feature type="region of interest" description="Disordered" evidence="9">
    <location>
        <begin position="668"/>
        <end position="716"/>
    </location>
</feature>
<dbReference type="eggNOG" id="COG0840">
    <property type="taxonomic scope" value="Bacteria"/>
</dbReference>
<comment type="subcellular location">
    <subcellularLocation>
        <location evidence="1">Cell membrane</location>
        <topology evidence="1">Multi-pass membrane protein</topology>
    </subcellularLocation>
</comment>
<dbReference type="GO" id="GO:0006935">
    <property type="term" value="P:chemotaxis"/>
    <property type="evidence" value="ECO:0007669"/>
    <property type="project" value="UniProtKB-KW"/>
</dbReference>
<dbReference type="SMART" id="SM00283">
    <property type="entry name" value="MA"/>
    <property type="match status" value="1"/>
</dbReference>
<protein>
    <submittedName>
        <fullName evidence="13">Methyl-accepting chemotaxis sensory transducer with Cache sensor</fullName>
    </submittedName>
</protein>
<evidence type="ECO:0000256" key="6">
    <source>
        <dbReference type="ARBA" id="ARBA00023136"/>
    </source>
</evidence>
<feature type="transmembrane region" description="Helical" evidence="10">
    <location>
        <begin position="301"/>
        <end position="320"/>
    </location>
</feature>
<sequence length="716" mass="77365">MKQKLILQVISGITLIIVCLSLLSGISLSLFISRNSQDRVSAMAEKEMSLVQDNIATFMALVEQSVETLARNDLFLTLSPELKSYIDSTDDLVTYHHTLDSIDYPYMRLLADFEEGFASYVDVFMGTEYGGFIIGDEIPLPAGFDPRSRPWYTMAMESPGAVALSDVYESATGEPVVSLCRTIPVGASSPKGVVGVDVTLNEISQIIGDLRIGEHGYAALIQGDGTIIANPLDDSQNFTSVSQGYEAVFGQSPGEYTTVTLAGEEYLGYLSKETIPGTDWHLVGFILRDEIMAPVYASMRILIVALLFASVVIISLVVLFTQKKVIAPLQTVVAIIQDVSQGDFTTEVRKNRDDEIGLIQGALQSMMESLRKKAAIAEKIAQGDLRDGSVMESDRDELGLALSNMVENLSRFVGSVQDSSEQVSEGSLQLAEASDNLSDGASNQASSIEEISSSLEEVKSRVDASAKMAGEANTLSRSTGEQARKGVEQMGSMVDAMDEITHASTEISKIMKVIDDIAFQTNLLALNAAVEAARAGKYGKGFAVVAEEVRRLAQNSAEASTETTELIEKTIEKIQFGNSVVGDTSESFNQISKDIENSVGLVQEIASSSKEEAHAISEISTAVAQISDITQNNAAGAEETAATSRELSQQAEELKKVLSRFTVRRTISLPERELQADAETERSSKTDRESSPSTATAHEHSSAKKEDASLREYGKY</sequence>
<dbReference type="Gene3D" id="3.30.450.20">
    <property type="entry name" value="PAS domain"/>
    <property type="match status" value="1"/>
</dbReference>
<feature type="region of interest" description="Disordered" evidence="9">
    <location>
        <begin position="423"/>
        <end position="450"/>
    </location>
</feature>
<evidence type="ECO:0000256" key="2">
    <source>
        <dbReference type="ARBA" id="ARBA00022475"/>
    </source>
</evidence>
<keyword evidence="2" id="KW-1003">Cell membrane</keyword>
<evidence type="ECO:0000256" key="8">
    <source>
        <dbReference type="PROSITE-ProRule" id="PRU00284"/>
    </source>
</evidence>
<feature type="domain" description="HAMP" evidence="12">
    <location>
        <begin position="323"/>
        <end position="375"/>
    </location>
</feature>
<gene>
    <name evidence="13" type="ORF">CALK_0991</name>
</gene>
<evidence type="ECO:0000313" key="13">
    <source>
        <dbReference type="EMBL" id="ERP32010.1"/>
    </source>
</evidence>
<feature type="domain" description="Methyl-accepting transducer" evidence="11">
    <location>
        <begin position="419"/>
        <end position="648"/>
    </location>
</feature>
<reference evidence="13 14" key="1">
    <citation type="journal article" date="2013" name="Environ. Microbiol.">
        <title>Genome analysis of Chitinivibrio alkaliphilus gen. nov., sp. nov., a novel extremely haloalkaliphilic anaerobic chitinolytic bacterium from the candidate phylum Termite Group 3.</title>
        <authorList>
            <person name="Sorokin D.Y."/>
            <person name="Gumerov V.M."/>
            <person name="Rakitin A.L."/>
            <person name="Beletsky A.V."/>
            <person name="Damste J.S."/>
            <person name="Muyzer G."/>
            <person name="Mardanov A.V."/>
            <person name="Ravin N.V."/>
        </authorList>
    </citation>
    <scope>NUCLEOTIDE SEQUENCE [LARGE SCALE GENOMIC DNA]</scope>
    <source>
        <strain evidence="13 14">ACht1</strain>
    </source>
</reference>
<dbReference type="InterPro" id="IPR033479">
    <property type="entry name" value="dCache_1"/>
</dbReference>
<dbReference type="GO" id="GO:0007165">
    <property type="term" value="P:signal transduction"/>
    <property type="evidence" value="ECO:0007669"/>
    <property type="project" value="UniProtKB-KW"/>
</dbReference>
<comment type="caution">
    <text evidence="13">The sequence shown here is derived from an EMBL/GenBank/DDBJ whole genome shotgun (WGS) entry which is preliminary data.</text>
</comment>
<dbReference type="PROSITE" id="PS50885">
    <property type="entry name" value="HAMP"/>
    <property type="match status" value="1"/>
</dbReference>
<dbReference type="SUPFAM" id="SSF103190">
    <property type="entry name" value="Sensory domain-like"/>
    <property type="match status" value="1"/>
</dbReference>
<dbReference type="PANTHER" id="PTHR43531:SF11">
    <property type="entry name" value="METHYL-ACCEPTING CHEMOTAXIS PROTEIN 3"/>
    <property type="match status" value="1"/>
</dbReference>
<evidence type="ECO:0000256" key="5">
    <source>
        <dbReference type="ARBA" id="ARBA00022989"/>
    </source>
</evidence>
<evidence type="ECO:0000313" key="14">
    <source>
        <dbReference type="Proteomes" id="UP000017148"/>
    </source>
</evidence>
<keyword evidence="3" id="KW-0145">Chemotaxis</keyword>
<dbReference type="SUPFAM" id="SSF58104">
    <property type="entry name" value="Methyl-accepting chemotaxis protein (MCP) signaling domain"/>
    <property type="match status" value="1"/>
</dbReference>
<dbReference type="InterPro" id="IPR004089">
    <property type="entry name" value="MCPsignal_dom"/>
</dbReference>
<keyword evidence="5 10" id="KW-1133">Transmembrane helix</keyword>
<dbReference type="CDD" id="cd11386">
    <property type="entry name" value="MCP_signal"/>
    <property type="match status" value="1"/>
</dbReference>
<dbReference type="GO" id="GO:0004888">
    <property type="term" value="F:transmembrane signaling receptor activity"/>
    <property type="evidence" value="ECO:0007669"/>
    <property type="project" value="TreeGrafter"/>
</dbReference>
<dbReference type="Proteomes" id="UP000017148">
    <property type="component" value="Unassembled WGS sequence"/>
</dbReference>
<keyword evidence="8" id="KW-0807">Transducer</keyword>
<dbReference type="AlphaFoldDB" id="U7DC65"/>
<keyword evidence="4 10" id="KW-0812">Transmembrane</keyword>
<evidence type="ECO:0000256" key="9">
    <source>
        <dbReference type="SAM" id="MobiDB-lite"/>
    </source>
</evidence>
<dbReference type="STRING" id="1313304.CALK_0991"/>
<dbReference type="OrthoDB" id="9760371at2"/>
<keyword evidence="6 10" id="KW-0472">Membrane</keyword>
<evidence type="ECO:0000256" key="3">
    <source>
        <dbReference type="ARBA" id="ARBA00022500"/>
    </source>
</evidence>
<dbReference type="EMBL" id="ASJR01000007">
    <property type="protein sequence ID" value="ERP32010.1"/>
    <property type="molecule type" value="Genomic_DNA"/>
</dbReference>